<evidence type="ECO:0000256" key="1">
    <source>
        <dbReference type="SAM" id="MobiDB-lite"/>
    </source>
</evidence>
<name>A0A5B8S4B6_9SPHN</name>
<dbReference type="AlphaFoldDB" id="A0A5B8S4B6"/>
<dbReference type="Proteomes" id="UP000321172">
    <property type="component" value="Chromosome"/>
</dbReference>
<keyword evidence="3" id="KW-1185">Reference proteome</keyword>
<reference evidence="2 3" key="1">
    <citation type="journal article" date="2013" name="J. Microbiol. Biotechnol.">
        <title>Novosphingobium ginsenosidimutans sp. nov., with the ability to convert ginsenoside.</title>
        <authorList>
            <person name="Kim J.K."/>
            <person name="He D."/>
            <person name="Liu Q.M."/>
            <person name="Park H.Y."/>
            <person name="Jung M.S."/>
            <person name="Yoon M.H."/>
            <person name="Kim S.C."/>
            <person name="Im W.T."/>
        </authorList>
    </citation>
    <scope>NUCLEOTIDE SEQUENCE [LARGE SCALE GENOMIC DNA]</scope>
    <source>
        <strain evidence="2 3">FW-6</strain>
    </source>
</reference>
<protein>
    <submittedName>
        <fullName evidence="2">Uncharacterized protein</fullName>
    </submittedName>
</protein>
<evidence type="ECO:0000313" key="2">
    <source>
        <dbReference type="EMBL" id="QEA15932.1"/>
    </source>
</evidence>
<dbReference type="KEGG" id="ngf:FRF71_07165"/>
<evidence type="ECO:0000313" key="3">
    <source>
        <dbReference type="Proteomes" id="UP000321172"/>
    </source>
</evidence>
<feature type="region of interest" description="Disordered" evidence="1">
    <location>
        <begin position="31"/>
        <end position="108"/>
    </location>
</feature>
<feature type="compositionally biased region" description="Low complexity" evidence="1">
    <location>
        <begin position="90"/>
        <end position="108"/>
    </location>
</feature>
<dbReference type="RefSeq" id="WP_147089964.1">
    <property type="nucleotide sequence ID" value="NZ_BAABJD010000001.1"/>
</dbReference>
<sequence length="108" mass="11127">MDRLFRDWRFALLWVVGISALAAAYFAEGGGHELLQSPPPPEPQAADPASVSRSNPAEAAAPVADGEEQQAYGEPVMDTTGFEPSPPEPGESASPAAQGAGAPGPEEQ</sequence>
<accession>A0A5B8S4B6</accession>
<proteinExistence type="predicted"/>
<organism evidence="2 3">
    <name type="scientific">Novosphingobium ginsenosidimutans</name>
    <dbReference type="NCBI Taxonomy" id="1176536"/>
    <lineage>
        <taxon>Bacteria</taxon>
        <taxon>Pseudomonadati</taxon>
        <taxon>Pseudomonadota</taxon>
        <taxon>Alphaproteobacteria</taxon>
        <taxon>Sphingomonadales</taxon>
        <taxon>Sphingomonadaceae</taxon>
        <taxon>Novosphingobium</taxon>
    </lineage>
</organism>
<gene>
    <name evidence="2" type="ORF">FRF71_07165</name>
</gene>
<dbReference type="EMBL" id="CP042345">
    <property type="protein sequence ID" value="QEA15932.1"/>
    <property type="molecule type" value="Genomic_DNA"/>
</dbReference>